<dbReference type="NCBIfam" id="NF004037">
    <property type="entry name" value="PRK05518.1"/>
    <property type="match status" value="1"/>
</dbReference>
<dbReference type="InterPro" id="IPR036789">
    <property type="entry name" value="Ribosomal_uL6-like_a/b-dom_sf"/>
</dbReference>
<dbReference type="AlphaFoldDB" id="D3RXU8"/>
<keyword evidence="4 5" id="KW-0687">Ribonucleoprotein</keyword>
<dbReference type="GeneID" id="8778664"/>
<dbReference type="PIRSF" id="PIRSF002162">
    <property type="entry name" value="Ribosomal_L6"/>
    <property type="match status" value="1"/>
</dbReference>
<dbReference type="GO" id="GO:0003735">
    <property type="term" value="F:structural constituent of ribosome"/>
    <property type="evidence" value="ECO:0007669"/>
    <property type="project" value="UniProtKB-UniRule"/>
</dbReference>
<dbReference type="Gene3D" id="3.90.930.12">
    <property type="entry name" value="Ribosomal protein L6, alpha-beta domain"/>
    <property type="match status" value="2"/>
</dbReference>
<dbReference type="EMBL" id="CP001899">
    <property type="protein sequence ID" value="ADC65311.1"/>
    <property type="molecule type" value="Genomic_DNA"/>
</dbReference>
<dbReference type="STRING" id="589924.Ferp_1152"/>
<keyword evidence="3 5" id="KW-0689">Ribosomal protein</keyword>
<dbReference type="FunFam" id="3.90.930.12:FF:000008">
    <property type="entry name" value="50S ribosomal protein L6"/>
    <property type="match status" value="1"/>
</dbReference>
<gene>
    <name evidence="5" type="primary">rpl6</name>
    <name evidence="7" type="ordered locus">Ferp_1152</name>
</gene>
<dbReference type="GO" id="GO:0002181">
    <property type="term" value="P:cytoplasmic translation"/>
    <property type="evidence" value="ECO:0007669"/>
    <property type="project" value="TreeGrafter"/>
</dbReference>
<sequence length="183" mass="20674">MLTSIEERFVEIPEGVEVEVDGNDVAGYRVKAKGPLGENERVLKFRGVYIEKLDGKVRVFTNNKRKKLKAMVGTFATHIENLVRGVKEGFEYKLKIVYSHFPMKVRVEGNEVVIENFLGEKHPRRAKIVGRAKVTVSGNEITVSGIDIEECGQTAANIEQATRIKRLDVRVFQDGIYIVKKPD</sequence>
<evidence type="ECO:0000256" key="5">
    <source>
        <dbReference type="HAMAP-Rule" id="MF_01365"/>
    </source>
</evidence>
<evidence type="ECO:0000256" key="1">
    <source>
        <dbReference type="ARBA" id="ARBA00022730"/>
    </source>
</evidence>
<dbReference type="Proteomes" id="UP000002613">
    <property type="component" value="Chromosome"/>
</dbReference>
<dbReference type="PaxDb" id="589924-Ferp_1152"/>
<dbReference type="HAMAP" id="MF_01365_A">
    <property type="entry name" value="Ribosomal_uL6_A"/>
    <property type="match status" value="1"/>
</dbReference>
<reference evidence="8" key="1">
    <citation type="submission" date="2010-02" db="EMBL/GenBank/DDBJ databases">
        <title>Complete sequence of Ferroglobus placidus DSM 10642.</title>
        <authorList>
            <consortium name="US DOE Joint Genome Institute"/>
            <person name="Lucas S."/>
            <person name="Copeland A."/>
            <person name="Lapidus A."/>
            <person name="Cheng J.-F."/>
            <person name="Bruce D."/>
            <person name="Goodwin L."/>
            <person name="Pitluck S."/>
            <person name="Saunders E."/>
            <person name="Brettin T."/>
            <person name="Detter J.C."/>
            <person name="Han C."/>
            <person name="Tapia R."/>
            <person name="Larimer F."/>
            <person name="Land M."/>
            <person name="Hauser L."/>
            <person name="Kyrpides N."/>
            <person name="Ivanova N."/>
            <person name="Holmes D."/>
            <person name="Lovley D."/>
            <person name="Kyrpides N."/>
            <person name="Anderson I.J."/>
            <person name="Woyke T."/>
        </authorList>
    </citation>
    <scope>NUCLEOTIDE SEQUENCE [LARGE SCALE GENOMIC DNA]</scope>
    <source>
        <strain evidence="8">DSM 10642 / AEDII12DO</strain>
    </source>
</reference>
<evidence type="ECO:0000256" key="3">
    <source>
        <dbReference type="ARBA" id="ARBA00022980"/>
    </source>
</evidence>
<dbReference type="SUPFAM" id="SSF56053">
    <property type="entry name" value="Ribosomal protein L6"/>
    <property type="match status" value="2"/>
</dbReference>
<dbReference type="Pfam" id="PF00347">
    <property type="entry name" value="Ribosomal_L6"/>
    <property type="match status" value="2"/>
</dbReference>
<keyword evidence="1 5" id="KW-0699">rRNA-binding</keyword>
<comment type="similarity">
    <text evidence="5">Belongs to the universal ribosomal protein uL6 family.</text>
</comment>
<dbReference type="HOGENOM" id="CLU_065464_0_0_2"/>
<name>D3RXU8_FERPA</name>
<evidence type="ECO:0000313" key="7">
    <source>
        <dbReference type="EMBL" id="ADC65311.1"/>
    </source>
</evidence>
<evidence type="ECO:0000256" key="4">
    <source>
        <dbReference type="ARBA" id="ARBA00023274"/>
    </source>
</evidence>
<feature type="domain" description="Large ribosomal subunit protein uL6 alpha-beta" evidence="6">
    <location>
        <begin position="101"/>
        <end position="175"/>
    </location>
</feature>
<dbReference type="GO" id="GO:0022625">
    <property type="term" value="C:cytosolic large ribosomal subunit"/>
    <property type="evidence" value="ECO:0007669"/>
    <property type="project" value="UniProtKB-UniRule"/>
</dbReference>
<feature type="domain" description="Large ribosomal subunit protein uL6 alpha-beta" evidence="6">
    <location>
        <begin position="12"/>
        <end position="89"/>
    </location>
</feature>
<dbReference type="InterPro" id="IPR020040">
    <property type="entry name" value="Ribosomal_uL6_a/b-dom"/>
</dbReference>
<dbReference type="NCBIfam" id="TIGR03653">
    <property type="entry name" value="uL6_arch"/>
    <property type="match status" value="1"/>
</dbReference>
<accession>D3RXU8</accession>
<evidence type="ECO:0000259" key="6">
    <source>
        <dbReference type="Pfam" id="PF00347"/>
    </source>
</evidence>
<proteinExistence type="inferred from homology"/>
<dbReference type="PANTHER" id="PTHR11655">
    <property type="entry name" value="60S/50S RIBOSOMAL PROTEIN L6/L9"/>
    <property type="match status" value="1"/>
</dbReference>
<keyword evidence="8" id="KW-1185">Reference proteome</keyword>
<evidence type="ECO:0000256" key="2">
    <source>
        <dbReference type="ARBA" id="ARBA00022884"/>
    </source>
</evidence>
<comment type="function">
    <text evidence="5">This protein binds to the 23S rRNA, and is important in its secondary structure. It is located near the subunit interface in the base of the L7/L12 stalk, and near the tRNA binding site of the peptidyltransferase center.</text>
</comment>
<organism evidence="7 8">
    <name type="scientific">Ferroglobus placidus (strain DSM 10642 / AEDII12DO)</name>
    <dbReference type="NCBI Taxonomy" id="589924"/>
    <lineage>
        <taxon>Archaea</taxon>
        <taxon>Methanobacteriati</taxon>
        <taxon>Methanobacteriota</taxon>
        <taxon>Archaeoglobi</taxon>
        <taxon>Archaeoglobales</taxon>
        <taxon>Archaeoglobaceae</taxon>
        <taxon>Ferroglobus</taxon>
    </lineage>
</organism>
<dbReference type="InterPro" id="IPR000702">
    <property type="entry name" value="Ribosomal_uL6-like"/>
</dbReference>
<keyword evidence="2 5" id="KW-0694">RNA-binding</keyword>
<dbReference type="GO" id="GO:0019843">
    <property type="term" value="F:rRNA binding"/>
    <property type="evidence" value="ECO:0007669"/>
    <property type="project" value="UniProtKB-UniRule"/>
</dbReference>
<dbReference type="KEGG" id="fpl:Ferp_1152"/>
<dbReference type="InterPro" id="IPR019907">
    <property type="entry name" value="Ribosomal_uL6_arc"/>
</dbReference>
<reference evidence="7 8" key="2">
    <citation type="journal article" date="2011" name="Stand. Genomic Sci.">
        <title>Complete genome sequence of Ferroglobus placidus AEDII12DO.</title>
        <authorList>
            <person name="Anderson I."/>
            <person name="Risso C."/>
            <person name="Holmes D."/>
            <person name="Lucas S."/>
            <person name="Copeland A."/>
            <person name="Lapidus A."/>
            <person name="Cheng J.F."/>
            <person name="Bruce D."/>
            <person name="Goodwin L."/>
            <person name="Pitluck S."/>
            <person name="Saunders E."/>
            <person name="Brettin T."/>
            <person name="Detter J.C."/>
            <person name="Han C."/>
            <person name="Tapia R."/>
            <person name="Larimer F."/>
            <person name="Land M."/>
            <person name="Hauser L."/>
            <person name="Woyke T."/>
            <person name="Lovley D."/>
            <person name="Kyrpides N."/>
            <person name="Ivanova N."/>
        </authorList>
    </citation>
    <scope>NUCLEOTIDE SEQUENCE [LARGE SCALE GENOMIC DNA]</scope>
    <source>
        <strain evidence="8">DSM 10642 / AEDII12DO</strain>
    </source>
</reference>
<protein>
    <recommendedName>
        <fullName evidence="5">Large ribosomal subunit protein uL6</fullName>
    </recommendedName>
</protein>
<dbReference type="PANTHER" id="PTHR11655:SF16">
    <property type="entry name" value="60S RIBOSOMAL PROTEIN L9"/>
    <property type="match status" value="1"/>
</dbReference>
<dbReference type="eggNOG" id="arCOG04090">
    <property type="taxonomic scope" value="Archaea"/>
</dbReference>
<evidence type="ECO:0000313" key="8">
    <source>
        <dbReference type="Proteomes" id="UP000002613"/>
    </source>
</evidence>
<dbReference type="RefSeq" id="WP_012965654.1">
    <property type="nucleotide sequence ID" value="NC_013849.1"/>
</dbReference>
<comment type="subunit">
    <text evidence="5">Part of the 50S ribosomal subunit.</text>
</comment>